<dbReference type="CDD" id="cd00075">
    <property type="entry name" value="HATPase"/>
    <property type="match status" value="1"/>
</dbReference>
<feature type="domain" description="HAMP" evidence="16">
    <location>
        <begin position="200"/>
        <end position="252"/>
    </location>
</feature>
<keyword evidence="18" id="KW-1185">Reference proteome</keyword>
<protein>
    <recommendedName>
        <fullName evidence="3">histidine kinase</fullName>
        <ecNumber evidence="3">2.7.13.3</ecNumber>
    </recommendedName>
</protein>
<feature type="transmembrane region" description="Helical" evidence="14">
    <location>
        <begin position="176"/>
        <end position="199"/>
    </location>
</feature>
<dbReference type="GO" id="GO:0005524">
    <property type="term" value="F:ATP binding"/>
    <property type="evidence" value="ECO:0007669"/>
    <property type="project" value="UniProtKB-KW"/>
</dbReference>
<dbReference type="InterPro" id="IPR005467">
    <property type="entry name" value="His_kinase_dom"/>
</dbReference>
<dbReference type="SMART" id="SM00304">
    <property type="entry name" value="HAMP"/>
    <property type="match status" value="1"/>
</dbReference>
<dbReference type="Gene3D" id="3.30.565.10">
    <property type="entry name" value="Histidine kinase-like ATPase, C-terminal domain"/>
    <property type="match status" value="1"/>
</dbReference>
<dbReference type="EC" id="2.7.13.3" evidence="3"/>
<keyword evidence="10" id="KW-0067">ATP-binding</keyword>
<keyword evidence="9 17" id="KW-0418">Kinase</keyword>
<sequence>MAMKRITKRWLLNSFGVILIILLAIEIAAAVGIRGFYYNSVSSAIKSRASVMSGSLVRYSEDITVDYQAEVRNLVENFEDKEKMELMAIDGAGNVILTSSGFEPKSKIDMPDYEDAKAKASSATFTGAAAPGEFIGKLGSEKVMAITMISPVKDSEFAALRFVVSLSKVDKQIYEMIGIITLVVVGIICFVGFSSSYFINSIVIPVGDIGKTAKKIAQGDFETRLEKKNDDEIGDLCEVINYMASELAASEKMKNDFISSVSHELRTPLTAIKGWGETLMDSSDKDTIEKGMRVILKETDRLSTMVEELLDFSRMQSGRLTLMLDRIDIIAELGEAYLMFTQRAMREGMTITYDEPEDFIPVLGDKNRLRQVFINIIDNAIKYSDSGDVIAIKVYKDGAMVHIIISDTGCGIKAQDLPMVKSKFYKGNSTRRGSGIGLAVADEIIKMHSGTLELISEEGMGTTVEISLPIAAKKTEE</sequence>
<evidence type="ECO:0000256" key="10">
    <source>
        <dbReference type="ARBA" id="ARBA00022840"/>
    </source>
</evidence>
<keyword evidence="7 14" id="KW-0812">Transmembrane</keyword>
<dbReference type="PROSITE" id="PS50109">
    <property type="entry name" value="HIS_KIN"/>
    <property type="match status" value="1"/>
</dbReference>
<dbReference type="CDD" id="cd00082">
    <property type="entry name" value="HisKA"/>
    <property type="match status" value="1"/>
</dbReference>
<keyword evidence="6" id="KW-0808">Transferase</keyword>
<feature type="domain" description="Histidine kinase" evidence="15">
    <location>
        <begin position="260"/>
        <end position="472"/>
    </location>
</feature>
<evidence type="ECO:0000256" key="4">
    <source>
        <dbReference type="ARBA" id="ARBA00022475"/>
    </source>
</evidence>
<evidence type="ECO:0000256" key="13">
    <source>
        <dbReference type="ARBA" id="ARBA00023136"/>
    </source>
</evidence>
<dbReference type="SMART" id="SM00388">
    <property type="entry name" value="HisKA"/>
    <property type="match status" value="1"/>
</dbReference>
<dbReference type="SUPFAM" id="SSF47384">
    <property type="entry name" value="Homodimeric domain of signal transducing histidine kinase"/>
    <property type="match status" value="1"/>
</dbReference>
<evidence type="ECO:0000256" key="8">
    <source>
        <dbReference type="ARBA" id="ARBA00022741"/>
    </source>
</evidence>
<comment type="catalytic activity">
    <reaction evidence="1">
        <text>ATP + protein L-histidine = ADP + protein N-phospho-L-histidine.</text>
        <dbReference type="EC" id="2.7.13.3"/>
    </reaction>
</comment>
<evidence type="ECO:0000313" key="18">
    <source>
        <dbReference type="Proteomes" id="UP000199158"/>
    </source>
</evidence>
<dbReference type="FunFam" id="1.10.287.130:FF:000001">
    <property type="entry name" value="Two-component sensor histidine kinase"/>
    <property type="match status" value="1"/>
</dbReference>
<dbReference type="PROSITE" id="PS50885">
    <property type="entry name" value="HAMP"/>
    <property type="match status" value="1"/>
</dbReference>
<dbReference type="EMBL" id="FOCG01000001">
    <property type="protein sequence ID" value="SEM67187.1"/>
    <property type="molecule type" value="Genomic_DNA"/>
</dbReference>
<dbReference type="InterPro" id="IPR004358">
    <property type="entry name" value="Sig_transdc_His_kin-like_C"/>
</dbReference>
<organism evidence="17 18">
    <name type="scientific">Hydrogenoanaerobacterium saccharovorans</name>
    <dbReference type="NCBI Taxonomy" id="474960"/>
    <lineage>
        <taxon>Bacteria</taxon>
        <taxon>Bacillati</taxon>
        <taxon>Bacillota</taxon>
        <taxon>Clostridia</taxon>
        <taxon>Eubacteriales</taxon>
        <taxon>Oscillospiraceae</taxon>
        <taxon>Hydrogenoanaerobacterium</taxon>
    </lineage>
</organism>
<dbReference type="Gene3D" id="6.10.340.10">
    <property type="match status" value="1"/>
</dbReference>
<keyword evidence="8" id="KW-0547">Nucleotide-binding</keyword>
<keyword evidence="13 14" id="KW-0472">Membrane</keyword>
<evidence type="ECO:0000256" key="5">
    <source>
        <dbReference type="ARBA" id="ARBA00022553"/>
    </source>
</evidence>
<evidence type="ECO:0000313" key="17">
    <source>
        <dbReference type="EMBL" id="SEM67187.1"/>
    </source>
</evidence>
<dbReference type="SUPFAM" id="SSF158472">
    <property type="entry name" value="HAMP domain-like"/>
    <property type="match status" value="1"/>
</dbReference>
<dbReference type="OrthoDB" id="2359336at2"/>
<gene>
    <name evidence="17" type="ORF">SAMN05216180_1198</name>
</gene>
<dbReference type="InterPro" id="IPR003661">
    <property type="entry name" value="HisK_dim/P_dom"/>
</dbReference>
<dbReference type="PANTHER" id="PTHR45528">
    <property type="entry name" value="SENSOR HISTIDINE KINASE CPXA"/>
    <property type="match status" value="1"/>
</dbReference>
<dbReference type="InterPro" id="IPR036097">
    <property type="entry name" value="HisK_dim/P_sf"/>
</dbReference>
<dbReference type="PANTHER" id="PTHR45528:SF1">
    <property type="entry name" value="SENSOR HISTIDINE KINASE CPXA"/>
    <property type="match status" value="1"/>
</dbReference>
<dbReference type="Gene3D" id="1.10.287.130">
    <property type="match status" value="1"/>
</dbReference>
<evidence type="ECO:0000256" key="7">
    <source>
        <dbReference type="ARBA" id="ARBA00022692"/>
    </source>
</evidence>
<keyword evidence="11 14" id="KW-1133">Transmembrane helix</keyword>
<dbReference type="GO" id="GO:0005886">
    <property type="term" value="C:plasma membrane"/>
    <property type="evidence" value="ECO:0007669"/>
    <property type="project" value="UniProtKB-SubCell"/>
</dbReference>
<accession>A0A1H8ACA5</accession>
<evidence type="ECO:0000256" key="3">
    <source>
        <dbReference type="ARBA" id="ARBA00012438"/>
    </source>
</evidence>
<evidence type="ECO:0000259" key="15">
    <source>
        <dbReference type="PROSITE" id="PS50109"/>
    </source>
</evidence>
<reference evidence="17 18" key="1">
    <citation type="submission" date="2016-10" db="EMBL/GenBank/DDBJ databases">
        <authorList>
            <person name="de Groot N.N."/>
        </authorList>
    </citation>
    <scope>NUCLEOTIDE SEQUENCE [LARGE SCALE GENOMIC DNA]</scope>
    <source>
        <strain evidence="17 18">CGMCC 1.5070</strain>
    </source>
</reference>
<keyword evidence="12" id="KW-0902">Two-component regulatory system</keyword>
<dbReference type="InterPro" id="IPR003660">
    <property type="entry name" value="HAMP_dom"/>
</dbReference>
<dbReference type="AlphaFoldDB" id="A0A1H8ACA5"/>
<dbReference type="STRING" id="474960.SAMN05216180_1198"/>
<keyword evidence="4" id="KW-1003">Cell membrane</keyword>
<evidence type="ECO:0000256" key="1">
    <source>
        <dbReference type="ARBA" id="ARBA00000085"/>
    </source>
</evidence>
<dbReference type="Pfam" id="PF00672">
    <property type="entry name" value="HAMP"/>
    <property type="match status" value="1"/>
</dbReference>
<comment type="subcellular location">
    <subcellularLocation>
        <location evidence="2">Cell membrane</location>
        <topology evidence="2">Multi-pass membrane protein</topology>
    </subcellularLocation>
</comment>
<evidence type="ECO:0000259" key="16">
    <source>
        <dbReference type="PROSITE" id="PS50885"/>
    </source>
</evidence>
<dbReference type="SMART" id="SM00387">
    <property type="entry name" value="HATPase_c"/>
    <property type="match status" value="1"/>
</dbReference>
<evidence type="ECO:0000256" key="12">
    <source>
        <dbReference type="ARBA" id="ARBA00023012"/>
    </source>
</evidence>
<dbReference type="Proteomes" id="UP000199158">
    <property type="component" value="Unassembled WGS sequence"/>
</dbReference>
<dbReference type="GO" id="GO:0000155">
    <property type="term" value="F:phosphorelay sensor kinase activity"/>
    <property type="evidence" value="ECO:0007669"/>
    <property type="project" value="InterPro"/>
</dbReference>
<dbReference type="CDD" id="cd06225">
    <property type="entry name" value="HAMP"/>
    <property type="match status" value="1"/>
</dbReference>
<evidence type="ECO:0000256" key="2">
    <source>
        <dbReference type="ARBA" id="ARBA00004651"/>
    </source>
</evidence>
<evidence type="ECO:0000256" key="6">
    <source>
        <dbReference type="ARBA" id="ARBA00022679"/>
    </source>
</evidence>
<evidence type="ECO:0000256" key="11">
    <source>
        <dbReference type="ARBA" id="ARBA00022989"/>
    </source>
</evidence>
<dbReference type="InterPro" id="IPR050398">
    <property type="entry name" value="HssS/ArlS-like"/>
</dbReference>
<dbReference type="PRINTS" id="PR00344">
    <property type="entry name" value="BCTRLSENSOR"/>
</dbReference>
<feature type="transmembrane region" description="Helical" evidence="14">
    <location>
        <begin position="12"/>
        <end position="37"/>
    </location>
</feature>
<dbReference type="SUPFAM" id="SSF55874">
    <property type="entry name" value="ATPase domain of HSP90 chaperone/DNA topoisomerase II/histidine kinase"/>
    <property type="match status" value="1"/>
</dbReference>
<dbReference type="Pfam" id="PF02518">
    <property type="entry name" value="HATPase_c"/>
    <property type="match status" value="1"/>
</dbReference>
<name>A0A1H8ACA5_9FIRM</name>
<dbReference type="InterPro" id="IPR003594">
    <property type="entry name" value="HATPase_dom"/>
</dbReference>
<evidence type="ECO:0000256" key="14">
    <source>
        <dbReference type="SAM" id="Phobius"/>
    </source>
</evidence>
<dbReference type="InterPro" id="IPR036890">
    <property type="entry name" value="HATPase_C_sf"/>
</dbReference>
<evidence type="ECO:0000256" key="9">
    <source>
        <dbReference type="ARBA" id="ARBA00022777"/>
    </source>
</evidence>
<proteinExistence type="predicted"/>
<dbReference type="Pfam" id="PF00512">
    <property type="entry name" value="HisKA"/>
    <property type="match status" value="1"/>
</dbReference>
<keyword evidence="5" id="KW-0597">Phosphoprotein</keyword>